<keyword evidence="3 6" id="KW-0547">Nucleotide-binding</keyword>
<dbReference type="HAMAP" id="MF_00379">
    <property type="entry name" value="GTPase_MnmE"/>
    <property type="match status" value="1"/>
</dbReference>
<feature type="binding site" evidence="6">
    <location>
        <position position="233"/>
    </location>
    <ligand>
        <name>Mg(2+)</name>
        <dbReference type="ChEBI" id="CHEBI:18420"/>
    </ligand>
</feature>
<dbReference type="InterPro" id="IPR027266">
    <property type="entry name" value="TrmE/GcvT-like"/>
</dbReference>
<keyword evidence="10" id="KW-1185">Reference proteome</keyword>
<dbReference type="InterPro" id="IPR006073">
    <property type="entry name" value="GTP-bd"/>
</dbReference>
<keyword evidence="6" id="KW-0460">Magnesium</keyword>
<dbReference type="InterPro" id="IPR027368">
    <property type="entry name" value="MnmE_dom2"/>
</dbReference>
<keyword evidence="2 6" id="KW-0819">tRNA processing</keyword>
<dbReference type="InterPro" id="IPR004520">
    <property type="entry name" value="GTPase_MnmE"/>
</dbReference>
<evidence type="ECO:0000256" key="5">
    <source>
        <dbReference type="ARBA" id="ARBA00023134"/>
    </source>
</evidence>
<dbReference type="InterPro" id="IPR005225">
    <property type="entry name" value="Small_GTP-bd"/>
</dbReference>
<comment type="caution">
    <text evidence="9">The sequence shown here is derived from an EMBL/GenBank/DDBJ whole genome shotgun (WGS) entry which is preliminary data.</text>
</comment>
<feature type="binding site" evidence="6">
    <location>
        <position position="248"/>
    </location>
    <ligand>
        <name>K(+)</name>
        <dbReference type="ChEBI" id="CHEBI:29103"/>
    </ligand>
</feature>
<feature type="binding site" evidence="6">
    <location>
        <begin position="229"/>
        <end position="234"/>
    </location>
    <ligand>
        <name>GTP</name>
        <dbReference type="ChEBI" id="CHEBI:37565"/>
    </ligand>
</feature>
<dbReference type="InterPro" id="IPR031168">
    <property type="entry name" value="G_TrmE"/>
</dbReference>
<dbReference type="EMBL" id="JAEPRJ010000001">
    <property type="protein sequence ID" value="MBK5898610.1"/>
    <property type="molecule type" value="Genomic_DNA"/>
</dbReference>
<reference evidence="9 10" key="1">
    <citation type="submission" date="2021-01" db="EMBL/GenBank/DDBJ databases">
        <title>Isolation and description of Catonella massiliensis sp. nov., a novel Catonella species, isolated from a stable periodontitis subject.</title>
        <authorList>
            <person name="Antezack A."/>
            <person name="Boxberger M."/>
            <person name="La Scola B."/>
            <person name="Monnet-Corti V."/>
        </authorList>
    </citation>
    <scope>NUCLEOTIDE SEQUENCE [LARGE SCALE GENOMIC DNA]</scope>
    <source>
        <strain evidence="9 10">Marseille-Q4567</strain>
    </source>
</reference>
<sequence length="456" mass="50211">MMNDTITAISTAVGNSGISIIRISGEDAFNIAGKLMKLSSTDVDKIDTHTIKYGHIYNETDVVDEVLVSFMKGPRTYTREDVVEINCHGGAFITKKVLETAIKAGARLAEPGEFTKRAFLSGRIDLTQAEAVMDIIRADSDYAIKSAGRRLNGGIGDKLKPVKESILTDMAYIEAALDDPEHMSLDGKAEEIRENVVNNINALNNILENAGKGRIIKEGIKTVIVGKPNVGKSSFLNYISGEDVAIVTDIPGTTRDALMQSVSLGDISLNIVDTAGIRETDNEIERMGIERAKEHLSDADLVLMIIDVSKPLSTEDKELLEEIKSRKSVLILNKTDLERGLTDDEYKAFSEFNPVEISAKKRVGIEKLTEIIKEMFFNGELDFNNEIYLSNLRQEGAIRRAKESLNMVLESIDSGVSEDFYTIDLMNAYNAIGEVTGDTTSEDLADKIFKDFCMGK</sequence>
<name>A0ABS1J383_9FIRM</name>
<dbReference type="PRINTS" id="PR00449">
    <property type="entry name" value="RASTRNSFRMNG"/>
</dbReference>
<evidence type="ECO:0000256" key="1">
    <source>
        <dbReference type="ARBA" id="ARBA00011043"/>
    </source>
</evidence>
<feature type="binding site" evidence="6">
    <location>
        <position position="250"/>
    </location>
    <ligand>
        <name>K(+)</name>
        <dbReference type="ChEBI" id="CHEBI:29103"/>
    </ligand>
</feature>
<dbReference type="InterPro" id="IPR018948">
    <property type="entry name" value="GTP-bd_TrmE_N"/>
</dbReference>
<keyword evidence="4 6" id="KW-0630">Potassium</keyword>
<dbReference type="Gene3D" id="3.30.1360.120">
    <property type="entry name" value="Probable tRNA modification gtpase trme, domain 1"/>
    <property type="match status" value="1"/>
</dbReference>
<feature type="binding site" evidence="6">
    <location>
        <begin position="248"/>
        <end position="254"/>
    </location>
    <ligand>
        <name>GTP</name>
        <dbReference type="ChEBI" id="CHEBI:37565"/>
    </ligand>
</feature>
<dbReference type="Pfam" id="PF12631">
    <property type="entry name" value="MnmE_helical"/>
    <property type="match status" value="1"/>
</dbReference>
<evidence type="ECO:0000256" key="2">
    <source>
        <dbReference type="ARBA" id="ARBA00022694"/>
    </source>
</evidence>
<keyword evidence="6" id="KW-0479">Metal-binding</keyword>
<keyword evidence="5 6" id="KW-0342">GTP-binding</keyword>
<dbReference type="NCBIfam" id="TIGR00450">
    <property type="entry name" value="mnmE_trmE_thdF"/>
    <property type="match status" value="1"/>
</dbReference>
<dbReference type="Pfam" id="PF10396">
    <property type="entry name" value="TrmE_N"/>
    <property type="match status" value="1"/>
</dbReference>
<proteinExistence type="inferred from homology"/>
<dbReference type="Pfam" id="PF01926">
    <property type="entry name" value="MMR_HSR1"/>
    <property type="match status" value="1"/>
</dbReference>
<dbReference type="SUPFAM" id="SSF52540">
    <property type="entry name" value="P-loop containing nucleoside triphosphate hydrolases"/>
    <property type="match status" value="1"/>
</dbReference>
<feature type="binding site" evidence="6">
    <location>
        <position position="84"/>
    </location>
    <ligand>
        <name>(6S)-5-formyl-5,6,7,8-tetrahydrofolate</name>
        <dbReference type="ChEBI" id="CHEBI:57457"/>
    </ligand>
</feature>
<comment type="subunit">
    <text evidence="6">Homodimer. Heterotetramer of two MnmE and two MnmG subunits.</text>
</comment>
<accession>A0ABS1J383</accession>
<evidence type="ECO:0000256" key="6">
    <source>
        <dbReference type="HAMAP-Rule" id="MF_00379"/>
    </source>
</evidence>
<dbReference type="PROSITE" id="PS51709">
    <property type="entry name" value="G_TRME"/>
    <property type="match status" value="1"/>
</dbReference>
<evidence type="ECO:0000256" key="4">
    <source>
        <dbReference type="ARBA" id="ARBA00022958"/>
    </source>
</evidence>
<feature type="binding site" evidence="6">
    <location>
        <position position="456"/>
    </location>
    <ligand>
        <name>(6S)-5-formyl-5,6,7,8-tetrahydrofolate</name>
        <dbReference type="ChEBI" id="CHEBI:57457"/>
    </ligand>
</feature>
<dbReference type="Proteomes" id="UP000604730">
    <property type="component" value="Unassembled WGS sequence"/>
</dbReference>
<comment type="function">
    <text evidence="6">Exhibits a very high intrinsic GTPase hydrolysis rate. Involved in the addition of a carboxymethylaminomethyl (cmnm) group at the wobble position (U34) of certain tRNAs, forming tRNA-cmnm(5)s(2)U34.</text>
</comment>
<feature type="domain" description="TrmE-type G" evidence="8">
    <location>
        <begin position="219"/>
        <end position="377"/>
    </location>
</feature>
<evidence type="ECO:0000313" key="9">
    <source>
        <dbReference type="EMBL" id="MBK5898610.1"/>
    </source>
</evidence>
<dbReference type="CDD" id="cd04164">
    <property type="entry name" value="trmE"/>
    <property type="match status" value="1"/>
</dbReference>
<dbReference type="Gene3D" id="3.40.50.300">
    <property type="entry name" value="P-loop containing nucleotide triphosphate hydrolases"/>
    <property type="match status" value="1"/>
</dbReference>
<feature type="binding site" evidence="6">
    <location>
        <position position="254"/>
    </location>
    <ligand>
        <name>Mg(2+)</name>
        <dbReference type="ChEBI" id="CHEBI:18420"/>
    </ligand>
</feature>
<dbReference type="CDD" id="cd14858">
    <property type="entry name" value="TrmE_N"/>
    <property type="match status" value="1"/>
</dbReference>
<evidence type="ECO:0000313" key="10">
    <source>
        <dbReference type="Proteomes" id="UP000604730"/>
    </source>
</evidence>
<keyword evidence="6" id="KW-0378">Hydrolase</keyword>
<comment type="caution">
    <text evidence="6">Lacks conserved residue(s) required for the propagation of feature annotation.</text>
</comment>
<comment type="cofactor">
    <cofactor evidence="6">
        <name>K(+)</name>
        <dbReference type="ChEBI" id="CHEBI:29103"/>
    </cofactor>
    <text evidence="6">Binds 1 potassium ion per subunit.</text>
</comment>
<dbReference type="PANTHER" id="PTHR42714:SF2">
    <property type="entry name" value="TRNA MODIFICATION GTPASE GTPBP3, MITOCHONDRIAL"/>
    <property type="match status" value="1"/>
</dbReference>
<evidence type="ECO:0000256" key="3">
    <source>
        <dbReference type="ARBA" id="ARBA00022741"/>
    </source>
</evidence>
<comment type="similarity">
    <text evidence="1 6 7">Belongs to the TRAFAC class TrmE-Era-EngA-EngB-Septin-like GTPase superfamily. TrmE GTPase family.</text>
</comment>
<feature type="binding site" evidence="6">
    <location>
        <position position="22"/>
    </location>
    <ligand>
        <name>(6S)-5-formyl-5,6,7,8-tetrahydrofolate</name>
        <dbReference type="ChEBI" id="CHEBI:57457"/>
    </ligand>
</feature>
<dbReference type="InterPro" id="IPR025867">
    <property type="entry name" value="MnmE_helical"/>
</dbReference>
<protein>
    <recommendedName>
        <fullName evidence="6">tRNA modification GTPase MnmE</fullName>
        <ecNumber evidence="6">3.6.-.-</ecNumber>
    </recommendedName>
</protein>
<organism evidence="9 10">
    <name type="scientific">Catonella massiliensis</name>
    <dbReference type="NCBI Taxonomy" id="2799636"/>
    <lineage>
        <taxon>Bacteria</taxon>
        <taxon>Bacillati</taxon>
        <taxon>Bacillota</taxon>
        <taxon>Clostridia</taxon>
        <taxon>Lachnospirales</taxon>
        <taxon>Lachnospiraceae</taxon>
        <taxon>Catonella</taxon>
    </lineage>
</organism>
<gene>
    <name evidence="6 9" type="primary">mnmE</name>
    <name evidence="6" type="synonym">trmE</name>
    <name evidence="9" type="ORF">JJN12_12595</name>
</gene>
<feature type="binding site" evidence="6">
    <location>
        <position position="123"/>
    </location>
    <ligand>
        <name>(6S)-5-formyl-5,6,7,8-tetrahydrofolate</name>
        <dbReference type="ChEBI" id="CHEBI:57457"/>
    </ligand>
</feature>
<dbReference type="Gene3D" id="1.20.120.430">
    <property type="entry name" value="tRNA modification GTPase MnmE domain 2"/>
    <property type="match status" value="1"/>
</dbReference>
<dbReference type="InterPro" id="IPR027417">
    <property type="entry name" value="P-loop_NTPase"/>
</dbReference>
<dbReference type="PANTHER" id="PTHR42714">
    <property type="entry name" value="TRNA MODIFICATION GTPASE GTPBP3"/>
    <property type="match status" value="1"/>
</dbReference>
<comment type="subcellular location">
    <subcellularLocation>
        <location evidence="6">Cytoplasm</location>
    </subcellularLocation>
</comment>
<keyword evidence="6" id="KW-0963">Cytoplasm</keyword>
<feature type="binding site" evidence="6">
    <location>
        <position position="229"/>
    </location>
    <ligand>
        <name>K(+)</name>
        <dbReference type="ChEBI" id="CHEBI:29103"/>
    </ligand>
</feature>
<evidence type="ECO:0000259" key="8">
    <source>
        <dbReference type="PROSITE" id="PS51709"/>
    </source>
</evidence>
<feature type="binding site" evidence="6">
    <location>
        <begin position="273"/>
        <end position="276"/>
    </location>
    <ligand>
        <name>GTP</name>
        <dbReference type="ChEBI" id="CHEBI:37565"/>
    </ligand>
</feature>
<evidence type="ECO:0000256" key="7">
    <source>
        <dbReference type="RuleBase" id="RU003313"/>
    </source>
</evidence>
<feature type="binding site" evidence="6">
    <location>
        <position position="253"/>
    </location>
    <ligand>
        <name>K(+)</name>
        <dbReference type="ChEBI" id="CHEBI:29103"/>
    </ligand>
</feature>
<dbReference type="NCBIfam" id="TIGR00231">
    <property type="entry name" value="small_GTP"/>
    <property type="match status" value="1"/>
</dbReference>
<dbReference type="EC" id="3.6.-.-" evidence="6"/>